<protein>
    <submittedName>
        <fullName evidence="1">Uncharacterized protein</fullName>
    </submittedName>
</protein>
<reference evidence="1" key="1">
    <citation type="journal article" date="2020" name="Stud. Mycol.">
        <title>101 Dothideomycetes genomes: a test case for predicting lifestyles and emergence of pathogens.</title>
        <authorList>
            <person name="Haridas S."/>
            <person name="Albert R."/>
            <person name="Binder M."/>
            <person name="Bloem J."/>
            <person name="Labutti K."/>
            <person name="Salamov A."/>
            <person name="Andreopoulos B."/>
            <person name="Baker S."/>
            <person name="Barry K."/>
            <person name="Bills G."/>
            <person name="Bluhm B."/>
            <person name="Cannon C."/>
            <person name="Castanera R."/>
            <person name="Culley D."/>
            <person name="Daum C."/>
            <person name="Ezra D."/>
            <person name="Gonzalez J."/>
            <person name="Henrissat B."/>
            <person name="Kuo A."/>
            <person name="Liang C."/>
            <person name="Lipzen A."/>
            <person name="Lutzoni F."/>
            <person name="Magnuson J."/>
            <person name="Mondo S."/>
            <person name="Nolan M."/>
            <person name="Ohm R."/>
            <person name="Pangilinan J."/>
            <person name="Park H.-J."/>
            <person name="Ramirez L."/>
            <person name="Alfaro M."/>
            <person name="Sun H."/>
            <person name="Tritt A."/>
            <person name="Yoshinaga Y."/>
            <person name="Zwiers L.-H."/>
            <person name="Turgeon B."/>
            <person name="Goodwin S."/>
            <person name="Spatafora J."/>
            <person name="Crous P."/>
            <person name="Grigoriev I."/>
        </authorList>
    </citation>
    <scope>NUCLEOTIDE SEQUENCE</scope>
    <source>
        <strain evidence="1">CBS 113389</strain>
    </source>
</reference>
<proteinExistence type="predicted"/>
<dbReference type="OrthoDB" id="3816007at2759"/>
<keyword evidence="2" id="KW-1185">Reference proteome</keyword>
<evidence type="ECO:0000313" key="1">
    <source>
        <dbReference type="EMBL" id="KAF2483330.1"/>
    </source>
</evidence>
<dbReference type="InterPro" id="IPR038883">
    <property type="entry name" value="AN11006-like"/>
</dbReference>
<organism evidence="1 2">
    <name type="scientific">Neohortaea acidophila</name>
    <dbReference type="NCBI Taxonomy" id="245834"/>
    <lineage>
        <taxon>Eukaryota</taxon>
        <taxon>Fungi</taxon>
        <taxon>Dikarya</taxon>
        <taxon>Ascomycota</taxon>
        <taxon>Pezizomycotina</taxon>
        <taxon>Dothideomycetes</taxon>
        <taxon>Dothideomycetidae</taxon>
        <taxon>Mycosphaerellales</taxon>
        <taxon>Teratosphaeriaceae</taxon>
        <taxon>Neohortaea</taxon>
    </lineage>
</organism>
<dbReference type="Proteomes" id="UP000799767">
    <property type="component" value="Unassembled WGS sequence"/>
</dbReference>
<name>A0A6A6PTA1_9PEZI</name>
<sequence>MDRSPLGALAPELRNRIYELALYERRPVSISKNFWAEAALLRTCKQVRQEAELLFYSINDFIFVTDLQENEDWKRLLHWVQRAPTQKFALIKSFTVQVEAPGRELPWYCRRNRLEIVKSQKL</sequence>
<dbReference type="EMBL" id="MU001635">
    <property type="protein sequence ID" value="KAF2483330.1"/>
    <property type="molecule type" value="Genomic_DNA"/>
</dbReference>
<dbReference type="RefSeq" id="XP_033589900.1">
    <property type="nucleotide sequence ID" value="XM_033735425.1"/>
</dbReference>
<accession>A0A6A6PTA1</accession>
<dbReference type="PANTHER" id="PTHR42085">
    <property type="entry name" value="F-BOX DOMAIN-CONTAINING PROTEIN"/>
    <property type="match status" value="1"/>
</dbReference>
<dbReference type="AlphaFoldDB" id="A0A6A6PTA1"/>
<gene>
    <name evidence="1" type="ORF">BDY17DRAFT_310361</name>
</gene>
<dbReference type="PANTHER" id="PTHR42085:SF1">
    <property type="entry name" value="F-BOX DOMAIN-CONTAINING PROTEIN"/>
    <property type="match status" value="1"/>
</dbReference>
<evidence type="ECO:0000313" key="2">
    <source>
        <dbReference type="Proteomes" id="UP000799767"/>
    </source>
</evidence>
<dbReference type="GeneID" id="54476427"/>